<protein>
    <submittedName>
        <fullName evidence="2">Uncharacterized protein</fullName>
    </submittedName>
</protein>
<dbReference type="EMBL" id="JAHCVI010000001">
    <property type="protein sequence ID" value="KAG7293398.1"/>
    <property type="molecule type" value="Genomic_DNA"/>
</dbReference>
<feature type="compositionally biased region" description="Basic and acidic residues" evidence="1">
    <location>
        <begin position="1"/>
        <end position="18"/>
    </location>
</feature>
<name>A0AAD4F4N9_9PEZI</name>
<reference evidence="2" key="1">
    <citation type="submission" date="2023-02" db="EMBL/GenBank/DDBJ databases">
        <authorList>
            <person name="Palmer J.M."/>
        </authorList>
    </citation>
    <scope>NUCLEOTIDE SEQUENCE</scope>
    <source>
        <strain evidence="2">FW57</strain>
    </source>
</reference>
<sequence length="61" mass="7101">MARDDYRNVEQDEQETQKKTRSCMPLGLIMSSLGTLSRCWRPEENNQTPAPVEKKYANEIL</sequence>
<dbReference type="AlphaFoldDB" id="A0AAD4F4N9"/>
<gene>
    <name evidence="2" type="ORF">NEMBOFW57_003448</name>
</gene>
<evidence type="ECO:0000256" key="1">
    <source>
        <dbReference type="SAM" id="MobiDB-lite"/>
    </source>
</evidence>
<keyword evidence="3" id="KW-1185">Reference proteome</keyword>
<feature type="region of interest" description="Disordered" evidence="1">
    <location>
        <begin position="1"/>
        <end position="22"/>
    </location>
</feature>
<proteinExistence type="predicted"/>
<organism evidence="2 3">
    <name type="scientific">Staphylotrichum longicolle</name>
    <dbReference type="NCBI Taxonomy" id="669026"/>
    <lineage>
        <taxon>Eukaryota</taxon>
        <taxon>Fungi</taxon>
        <taxon>Dikarya</taxon>
        <taxon>Ascomycota</taxon>
        <taxon>Pezizomycotina</taxon>
        <taxon>Sordariomycetes</taxon>
        <taxon>Sordariomycetidae</taxon>
        <taxon>Sordariales</taxon>
        <taxon>Chaetomiaceae</taxon>
        <taxon>Staphylotrichum</taxon>
    </lineage>
</organism>
<evidence type="ECO:0000313" key="3">
    <source>
        <dbReference type="Proteomes" id="UP001197093"/>
    </source>
</evidence>
<evidence type="ECO:0000313" key="2">
    <source>
        <dbReference type="EMBL" id="KAG7293398.1"/>
    </source>
</evidence>
<comment type="caution">
    <text evidence="2">The sequence shown here is derived from an EMBL/GenBank/DDBJ whole genome shotgun (WGS) entry which is preliminary data.</text>
</comment>
<accession>A0AAD4F4N9</accession>
<dbReference type="Proteomes" id="UP001197093">
    <property type="component" value="Unassembled WGS sequence"/>
</dbReference>